<accession>A0ABR2V2E8</accession>
<evidence type="ECO:0000256" key="5">
    <source>
        <dbReference type="ARBA" id="ARBA00023004"/>
    </source>
</evidence>
<keyword evidence="7" id="KW-1185">Reference proteome</keyword>
<dbReference type="SUPFAM" id="SSF48264">
    <property type="entry name" value="Cytochrome P450"/>
    <property type="match status" value="1"/>
</dbReference>
<dbReference type="PRINTS" id="PR00385">
    <property type="entry name" value="P450"/>
</dbReference>
<dbReference type="Proteomes" id="UP001408356">
    <property type="component" value="Unassembled WGS sequence"/>
</dbReference>
<comment type="cofactor">
    <cofactor evidence="1">
        <name>heme</name>
        <dbReference type="ChEBI" id="CHEBI:30413"/>
    </cofactor>
</comment>
<dbReference type="PANTHER" id="PTHR24305">
    <property type="entry name" value="CYTOCHROME P450"/>
    <property type="match status" value="1"/>
</dbReference>
<keyword evidence="4" id="KW-0479">Metal-binding</keyword>
<evidence type="ECO:0000313" key="6">
    <source>
        <dbReference type="EMBL" id="KAK9421083.1"/>
    </source>
</evidence>
<dbReference type="Pfam" id="PF00067">
    <property type="entry name" value="p450"/>
    <property type="match status" value="1"/>
</dbReference>
<dbReference type="EMBL" id="JARVKF010000212">
    <property type="protein sequence ID" value="KAK9421083.1"/>
    <property type="molecule type" value="Genomic_DNA"/>
</dbReference>
<keyword evidence="5" id="KW-0408">Iron</keyword>
<dbReference type="InterPro" id="IPR050121">
    <property type="entry name" value="Cytochrome_P450_monoxygenase"/>
</dbReference>
<keyword evidence="3" id="KW-0349">Heme</keyword>
<reference evidence="6 7" key="1">
    <citation type="journal article" date="2024" name="J. Plant Pathol.">
        <title>Sequence and assembly of the genome of Seiridium unicorne, isolate CBS 538.82, causal agent of cypress canker disease.</title>
        <authorList>
            <person name="Scali E."/>
            <person name="Rocca G.D."/>
            <person name="Danti R."/>
            <person name="Garbelotto M."/>
            <person name="Barberini S."/>
            <person name="Baroncelli R."/>
            <person name="Emiliani G."/>
        </authorList>
    </citation>
    <scope>NUCLEOTIDE SEQUENCE [LARGE SCALE GENOMIC DNA]</scope>
    <source>
        <strain evidence="6 7">BM-138-508</strain>
    </source>
</reference>
<evidence type="ECO:0000256" key="2">
    <source>
        <dbReference type="ARBA" id="ARBA00010617"/>
    </source>
</evidence>
<evidence type="ECO:0000256" key="1">
    <source>
        <dbReference type="ARBA" id="ARBA00001971"/>
    </source>
</evidence>
<organism evidence="6 7">
    <name type="scientific">Seiridium unicorne</name>
    <dbReference type="NCBI Taxonomy" id="138068"/>
    <lineage>
        <taxon>Eukaryota</taxon>
        <taxon>Fungi</taxon>
        <taxon>Dikarya</taxon>
        <taxon>Ascomycota</taxon>
        <taxon>Pezizomycotina</taxon>
        <taxon>Sordariomycetes</taxon>
        <taxon>Xylariomycetidae</taxon>
        <taxon>Amphisphaeriales</taxon>
        <taxon>Sporocadaceae</taxon>
        <taxon>Seiridium</taxon>
    </lineage>
</organism>
<dbReference type="InterPro" id="IPR002401">
    <property type="entry name" value="Cyt_P450_E_grp-I"/>
</dbReference>
<name>A0ABR2V2E8_9PEZI</name>
<dbReference type="Gene3D" id="1.10.630.10">
    <property type="entry name" value="Cytochrome P450"/>
    <property type="match status" value="1"/>
</dbReference>
<dbReference type="InterPro" id="IPR001128">
    <property type="entry name" value="Cyt_P450"/>
</dbReference>
<dbReference type="CDD" id="cd11060">
    <property type="entry name" value="CYP57A1-like"/>
    <property type="match status" value="1"/>
</dbReference>
<comment type="similarity">
    <text evidence="2">Belongs to the cytochrome P450 family.</text>
</comment>
<gene>
    <name evidence="6" type="ORF">SUNI508_06228</name>
</gene>
<dbReference type="PRINTS" id="PR00463">
    <property type="entry name" value="EP450I"/>
</dbReference>
<comment type="caution">
    <text evidence="6">The sequence shown here is derived from an EMBL/GenBank/DDBJ whole genome shotgun (WGS) entry which is preliminary data.</text>
</comment>
<evidence type="ECO:0000256" key="4">
    <source>
        <dbReference type="ARBA" id="ARBA00022723"/>
    </source>
</evidence>
<evidence type="ECO:0000256" key="3">
    <source>
        <dbReference type="ARBA" id="ARBA00022617"/>
    </source>
</evidence>
<sequence length="503" mass="57542">MSSLIETFSRSRPEAWPTLLAFVVGIVVPALLFRRYSKLSDIPGPFFASLTRLWHVRHIVIGDQNLELVELHRKHGHFVRVSHDEVSVSHPDGLRQILLAPLPKGPWYKAMQFPDWRWENPMAELDPKEKVERSKNFAPAYTLSNLLKAEANIDEVIARLCGWMDHYADQGKPMDLDWFFTYASFDIIGEIIFSKQFGFLESGTDIKNTIHNIANLNAYAASAGFYRWFHYLLVNPFVTWAQLMPHNHLFEVTFGAVEERRKNPDARYDLIAHWLRVHEEHPERLSMKNIEAHSFQAVGAGSDTISSGLQSFVYHIIRSPEGKHWQRCRDEIKAAQSQGRCKDRVVSYADAQKLPHLQACIKEALRVFSPTPMGLPRAVPEGGLTIGGKTFAPGTILSINSWVMHYSTEIWGPDAAEFKPERWLGDDAAVLEKYFMPNSHQWGQGYAACPGQKIARLELSKITATIVRDYEILQVDPQQQWVWKARFAMLPHDWPVYVIKASS</sequence>
<dbReference type="PANTHER" id="PTHR24305:SF232">
    <property type="entry name" value="P450, PUTATIVE (EUROFUNG)-RELATED"/>
    <property type="match status" value="1"/>
</dbReference>
<proteinExistence type="inferred from homology"/>
<evidence type="ECO:0000313" key="7">
    <source>
        <dbReference type="Proteomes" id="UP001408356"/>
    </source>
</evidence>
<dbReference type="InterPro" id="IPR036396">
    <property type="entry name" value="Cyt_P450_sf"/>
</dbReference>
<protein>
    <submittedName>
        <fullName evidence="6">Cytochrome P450</fullName>
    </submittedName>
</protein>